<organism evidence="2 3">
    <name type="scientific">Apiospora marii</name>
    <dbReference type="NCBI Taxonomy" id="335849"/>
    <lineage>
        <taxon>Eukaryota</taxon>
        <taxon>Fungi</taxon>
        <taxon>Dikarya</taxon>
        <taxon>Ascomycota</taxon>
        <taxon>Pezizomycotina</taxon>
        <taxon>Sordariomycetes</taxon>
        <taxon>Xylariomycetidae</taxon>
        <taxon>Amphisphaeriales</taxon>
        <taxon>Apiosporaceae</taxon>
        <taxon>Apiospora</taxon>
    </lineage>
</organism>
<dbReference type="EMBL" id="JAQQWI010000010">
    <property type="protein sequence ID" value="KAK8017961.1"/>
    <property type="molecule type" value="Genomic_DNA"/>
</dbReference>
<proteinExistence type="predicted"/>
<gene>
    <name evidence="2" type="ORF">PG991_007151</name>
</gene>
<keyword evidence="3" id="KW-1185">Reference proteome</keyword>
<name>A0ABR1RTS4_9PEZI</name>
<comment type="caution">
    <text evidence="2">The sequence shown here is derived from an EMBL/GenBank/DDBJ whole genome shotgun (WGS) entry which is preliminary data.</text>
</comment>
<reference evidence="2 3" key="1">
    <citation type="submission" date="2023-01" db="EMBL/GenBank/DDBJ databases">
        <title>Analysis of 21 Apiospora genomes using comparative genomics revels a genus with tremendous synthesis potential of carbohydrate active enzymes and secondary metabolites.</title>
        <authorList>
            <person name="Sorensen T."/>
        </authorList>
    </citation>
    <scope>NUCLEOTIDE SEQUENCE [LARGE SCALE GENOMIC DNA]</scope>
    <source>
        <strain evidence="2 3">CBS 20057</strain>
    </source>
</reference>
<accession>A0ABR1RTS4</accession>
<protein>
    <submittedName>
        <fullName evidence="2">Uncharacterized protein</fullName>
    </submittedName>
</protein>
<dbReference type="Proteomes" id="UP001396898">
    <property type="component" value="Unassembled WGS sequence"/>
</dbReference>
<evidence type="ECO:0000313" key="3">
    <source>
        <dbReference type="Proteomes" id="UP001396898"/>
    </source>
</evidence>
<sequence>MSSPASAREPGAEQGKEATPAGNGGANAVAGPARGHSQTLSILIFKGRPEDTPAARITDLYVAANDDSNTNSTFRLDGQPGKYRAGELWNLAAPRLRPDYRSQIHVATLSTASAVDTTLHDTIKGVVVNNEDPSWGCQHWVGDVVTTLHELGMISEDEGDRAIDAMMNIILSAPR</sequence>
<feature type="region of interest" description="Disordered" evidence="1">
    <location>
        <begin position="1"/>
        <end position="33"/>
    </location>
</feature>
<evidence type="ECO:0000313" key="2">
    <source>
        <dbReference type="EMBL" id="KAK8017961.1"/>
    </source>
</evidence>
<evidence type="ECO:0000256" key="1">
    <source>
        <dbReference type="SAM" id="MobiDB-lite"/>
    </source>
</evidence>